<dbReference type="EMBL" id="KQ980275">
    <property type="protein sequence ID" value="KYN17009.1"/>
    <property type="molecule type" value="Genomic_DNA"/>
</dbReference>
<dbReference type="Proteomes" id="UP000078492">
    <property type="component" value="Unassembled WGS sequence"/>
</dbReference>
<reference evidence="1 2" key="1">
    <citation type="submission" date="2015-09" db="EMBL/GenBank/DDBJ databases">
        <title>Trachymyrmex cornetzi WGS genome.</title>
        <authorList>
            <person name="Nygaard S."/>
            <person name="Hu H."/>
            <person name="Boomsma J."/>
            <person name="Zhang G."/>
        </authorList>
    </citation>
    <scope>NUCLEOTIDE SEQUENCE [LARGE SCALE GENOMIC DNA]</scope>
    <source>
        <strain evidence="1">Tcor2-1</strain>
        <tissue evidence="1">Whole body</tissue>
    </source>
</reference>
<sequence length="54" mass="6163">RTIASRHVDYDLLAIPAVKASIASAFYLLSRARARAFCVLQTRTRPLRKSFRDL</sequence>
<name>A0A151J3J8_9HYME</name>
<accession>A0A151J3J8</accession>
<evidence type="ECO:0000313" key="1">
    <source>
        <dbReference type="EMBL" id="KYN17009.1"/>
    </source>
</evidence>
<proteinExistence type="predicted"/>
<organism evidence="1 2">
    <name type="scientific">Trachymyrmex cornetzi</name>
    <dbReference type="NCBI Taxonomy" id="471704"/>
    <lineage>
        <taxon>Eukaryota</taxon>
        <taxon>Metazoa</taxon>
        <taxon>Ecdysozoa</taxon>
        <taxon>Arthropoda</taxon>
        <taxon>Hexapoda</taxon>
        <taxon>Insecta</taxon>
        <taxon>Pterygota</taxon>
        <taxon>Neoptera</taxon>
        <taxon>Endopterygota</taxon>
        <taxon>Hymenoptera</taxon>
        <taxon>Apocrita</taxon>
        <taxon>Aculeata</taxon>
        <taxon>Formicoidea</taxon>
        <taxon>Formicidae</taxon>
        <taxon>Myrmicinae</taxon>
        <taxon>Trachymyrmex</taxon>
    </lineage>
</organism>
<feature type="non-terminal residue" evidence="1">
    <location>
        <position position="1"/>
    </location>
</feature>
<dbReference type="AlphaFoldDB" id="A0A151J3J8"/>
<keyword evidence="2" id="KW-1185">Reference proteome</keyword>
<gene>
    <name evidence="1" type="ORF">ALC57_10706</name>
</gene>
<protein>
    <submittedName>
        <fullName evidence="1">Uncharacterized protein</fullName>
    </submittedName>
</protein>
<evidence type="ECO:0000313" key="2">
    <source>
        <dbReference type="Proteomes" id="UP000078492"/>
    </source>
</evidence>